<comment type="caution">
    <text evidence="2">The sequence shown here is derived from an EMBL/GenBank/DDBJ whole genome shotgun (WGS) entry which is preliminary data.</text>
</comment>
<keyword evidence="3" id="KW-1185">Reference proteome</keyword>
<keyword evidence="1" id="KW-1133">Transmembrane helix</keyword>
<keyword evidence="1" id="KW-0472">Membrane</keyword>
<name>A0A2P7QZ63_9SPHN</name>
<keyword evidence="1" id="KW-0812">Transmembrane</keyword>
<accession>A0A2P7QZ63</accession>
<dbReference type="EMBL" id="PXYI01000001">
    <property type="protein sequence ID" value="PSJ43243.1"/>
    <property type="molecule type" value="Genomic_DNA"/>
</dbReference>
<reference evidence="2 3" key="1">
    <citation type="submission" date="2018-03" db="EMBL/GenBank/DDBJ databases">
        <title>The draft genome of Sphingosinicella sp. GL-C-18.</title>
        <authorList>
            <person name="Liu L."/>
            <person name="Li L."/>
            <person name="Liang L."/>
            <person name="Zhang X."/>
            <person name="Wang T."/>
        </authorList>
    </citation>
    <scope>NUCLEOTIDE SEQUENCE [LARGE SCALE GENOMIC DNA]</scope>
    <source>
        <strain evidence="2 3">GL-C-18</strain>
    </source>
</reference>
<evidence type="ECO:0000313" key="2">
    <source>
        <dbReference type="EMBL" id="PSJ43243.1"/>
    </source>
</evidence>
<evidence type="ECO:0000256" key="1">
    <source>
        <dbReference type="SAM" id="Phobius"/>
    </source>
</evidence>
<dbReference type="AlphaFoldDB" id="A0A2P7QZ63"/>
<feature type="transmembrane region" description="Helical" evidence="1">
    <location>
        <begin position="30"/>
        <end position="49"/>
    </location>
</feature>
<proteinExistence type="predicted"/>
<gene>
    <name evidence="2" type="ORF">C7I55_02355</name>
</gene>
<evidence type="ECO:0000313" key="3">
    <source>
        <dbReference type="Proteomes" id="UP000241167"/>
    </source>
</evidence>
<protein>
    <submittedName>
        <fullName evidence="2">Uncharacterized protein</fullName>
    </submittedName>
</protein>
<sequence>MNPVTITDALSAAKDSHHPPAGLRAGFDKLIRTSLLGLTIGVVSGALVLSPSLMSPPARVTRAAPSAAEIEQAVAQAEAQGIAAGAEISTHPGR</sequence>
<organism evidence="2 3">
    <name type="scientific">Allosphingosinicella deserti</name>
    <dbReference type="NCBI Taxonomy" id="2116704"/>
    <lineage>
        <taxon>Bacteria</taxon>
        <taxon>Pseudomonadati</taxon>
        <taxon>Pseudomonadota</taxon>
        <taxon>Alphaproteobacteria</taxon>
        <taxon>Sphingomonadales</taxon>
        <taxon>Sphingomonadaceae</taxon>
        <taxon>Allosphingosinicella</taxon>
    </lineage>
</organism>
<dbReference type="RefSeq" id="WP_106511261.1">
    <property type="nucleotide sequence ID" value="NZ_PXYI01000001.1"/>
</dbReference>
<dbReference type="Proteomes" id="UP000241167">
    <property type="component" value="Unassembled WGS sequence"/>
</dbReference>